<keyword evidence="1" id="KW-0812">Transmembrane</keyword>
<keyword evidence="1" id="KW-0472">Membrane</keyword>
<name>A0A8T1RKL1_CARIL</name>
<accession>A0A8T1RKL1</accession>
<keyword evidence="3" id="KW-1185">Reference proteome</keyword>
<evidence type="ECO:0000256" key="1">
    <source>
        <dbReference type="SAM" id="Phobius"/>
    </source>
</evidence>
<organism evidence="2 3">
    <name type="scientific">Carya illinoinensis</name>
    <name type="common">Pecan</name>
    <dbReference type="NCBI Taxonomy" id="32201"/>
    <lineage>
        <taxon>Eukaryota</taxon>
        <taxon>Viridiplantae</taxon>
        <taxon>Streptophyta</taxon>
        <taxon>Embryophyta</taxon>
        <taxon>Tracheophyta</taxon>
        <taxon>Spermatophyta</taxon>
        <taxon>Magnoliopsida</taxon>
        <taxon>eudicotyledons</taxon>
        <taxon>Gunneridae</taxon>
        <taxon>Pentapetalae</taxon>
        <taxon>rosids</taxon>
        <taxon>fabids</taxon>
        <taxon>Fagales</taxon>
        <taxon>Juglandaceae</taxon>
        <taxon>Carya</taxon>
    </lineage>
</organism>
<proteinExistence type="predicted"/>
<feature type="transmembrane region" description="Helical" evidence="1">
    <location>
        <begin position="45"/>
        <end position="61"/>
    </location>
</feature>
<dbReference type="AlphaFoldDB" id="A0A8T1RKL1"/>
<comment type="caution">
    <text evidence="2">The sequence shown here is derived from an EMBL/GenBank/DDBJ whole genome shotgun (WGS) entry which is preliminary data.</text>
</comment>
<dbReference type="Proteomes" id="UP000811609">
    <property type="component" value="Chromosome 1"/>
</dbReference>
<reference evidence="2" key="1">
    <citation type="submission" date="2020-12" db="EMBL/GenBank/DDBJ databases">
        <title>WGS assembly of Carya illinoinensis cv. Pawnee.</title>
        <authorList>
            <person name="Platts A."/>
            <person name="Shu S."/>
            <person name="Wright S."/>
            <person name="Barry K."/>
            <person name="Edger P."/>
            <person name="Pires J.C."/>
            <person name="Schmutz J."/>
        </authorList>
    </citation>
    <scope>NUCLEOTIDE SEQUENCE</scope>
    <source>
        <tissue evidence="2">Leaf</tissue>
    </source>
</reference>
<evidence type="ECO:0000313" key="3">
    <source>
        <dbReference type="Proteomes" id="UP000811609"/>
    </source>
</evidence>
<protein>
    <submittedName>
        <fullName evidence="2">Uncharacterized protein</fullName>
    </submittedName>
</protein>
<keyword evidence="1" id="KW-1133">Transmembrane helix</keyword>
<sequence>MPCSKNILVPFNCKFLRNGGLIQEFCLSCRCMAVREPFFGEIEEVLGIVLIAIYSCLLIYML</sequence>
<gene>
    <name evidence="2" type="ORF">CIPAW_01G084800</name>
</gene>
<evidence type="ECO:0000313" key="2">
    <source>
        <dbReference type="EMBL" id="KAG6667205.1"/>
    </source>
</evidence>
<dbReference type="EMBL" id="CM031809">
    <property type="protein sequence ID" value="KAG6667205.1"/>
    <property type="molecule type" value="Genomic_DNA"/>
</dbReference>